<feature type="transmembrane region" description="Helical" evidence="2">
    <location>
        <begin position="43"/>
        <end position="64"/>
    </location>
</feature>
<feature type="signal peptide" evidence="3">
    <location>
        <begin position="1"/>
        <end position="27"/>
    </location>
</feature>
<organism evidence="4 5">
    <name type="scientific">Adhaeribacter arboris</name>
    <dbReference type="NCBI Taxonomy" id="2072846"/>
    <lineage>
        <taxon>Bacteria</taxon>
        <taxon>Pseudomonadati</taxon>
        <taxon>Bacteroidota</taxon>
        <taxon>Cytophagia</taxon>
        <taxon>Cytophagales</taxon>
        <taxon>Hymenobacteraceae</taxon>
        <taxon>Adhaeribacter</taxon>
    </lineage>
</organism>
<keyword evidence="3" id="KW-0732">Signal</keyword>
<evidence type="ECO:0000313" key="5">
    <source>
        <dbReference type="Proteomes" id="UP000240357"/>
    </source>
</evidence>
<evidence type="ECO:0000256" key="2">
    <source>
        <dbReference type="SAM" id="Phobius"/>
    </source>
</evidence>
<keyword evidence="2" id="KW-0472">Membrane</keyword>
<protein>
    <submittedName>
        <fullName evidence="4">Uncharacterized protein</fullName>
    </submittedName>
</protein>
<feature type="region of interest" description="Disordered" evidence="1">
    <location>
        <begin position="117"/>
        <end position="139"/>
    </location>
</feature>
<comment type="caution">
    <text evidence="4">The sequence shown here is derived from an EMBL/GenBank/DDBJ whole genome shotgun (WGS) entry which is preliminary data.</text>
</comment>
<feature type="chain" id="PRO_5015750072" evidence="3">
    <location>
        <begin position="28"/>
        <end position="427"/>
    </location>
</feature>
<dbReference type="AlphaFoldDB" id="A0A2T2YCN7"/>
<evidence type="ECO:0000256" key="1">
    <source>
        <dbReference type="SAM" id="MobiDB-lite"/>
    </source>
</evidence>
<keyword evidence="5" id="KW-1185">Reference proteome</keyword>
<feature type="compositionally biased region" description="Polar residues" evidence="1">
    <location>
        <begin position="127"/>
        <end position="139"/>
    </location>
</feature>
<keyword evidence="2" id="KW-1133">Transmembrane helix</keyword>
<sequence>MNMPRLHSAKIYFLVLVLLVQSVSVMAQKPPTGGPNPSPPGPNLTPILIGGGVALGGAASLYMLKLRGPKIPVRDYLPTYLLRHNILPTPDALDLMQKLNPRLNRSEVIRARQKLNNPDFPEVPKEQINTSGPNAQTTTTLPADLKQQINLYKSGLKTYRKTKISFKNANKFNFNLDSVNSTLTKIERIITAHETNKAETNAIKSQLVTDLFRALNKTISRTISTKIWGDVDSNFLREILQNLTELILPEVKENQIPEKSGRLYFNNLPEKERKLYASRDSNSVNFAASNLLLPPSNTLLPESSISAAARPDNPTKTNMLQGFAFAIYKLNETGKPIVKGPEVEKQYFIQYALPALRSDPEAYHHLSEPATYATALLPPAKFYFVVKDSNNKVVPLQHPLIDFREAFQNSREERINDLIKVVIYVTK</sequence>
<evidence type="ECO:0000256" key="3">
    <source>
        <dbReference type="SAM" id="SignalP"/>
    </source>
</evidence>
<evidence type="ECO:0000313" key="4">
    <source>
        <dbReference type="EMBL" id="PSR53208.1"/>
    </source>
</evidence>
<name>A0A2T2YCN7_9BACT</name>
<dbReference type="Proteomes" id="UP000240357">
    <property type="component" value="Unassembled WGS sequence"/>
</dbReference>
<reference evidence="4 5" key="1">
    <citation type="submission" date="2018-03" db="EMBL/GenBank/DDBJ databases">
        <title>Adhaeribacter sp. HMF7605 Genome sequencing and assembly.</title>
        <authorList>
            <person name="Kang H."/>
            <person name="Kang J."/>
            <person name="Cha I."/>
            <person name="Kim H."/>
            <person name="Joh K."/>
        </authorList>
    </citation>
    <scope>NUCLEOTIDE SEQUENCE [LARGE SCALE GENOMIC DNA]</scope>
    <source>
        <strain evidence="4 5">HMF7605</strain>
    </source>
</reference>
<gene>
    <name evidence="4" type="ORF">AHMF7605_06525</name>
</gene>
<proteinExistence type="predicted"/>
<accession>A0A2T2YCN7</accession>
<keyword evidence="2" id="KW-0812">Transmembrane</keyword>
<dbReference type="EMBL" id="PYFT01000001">
    <property type="protein sequence ID" value="PSR53208.1"/>
    <property type="molecule type" value="Genomic_DNA"/>
</dbReference>